<dbReference type="SUPFAM" id="SSF47661">
    <property type="entry name" value="t-snare proteins"/>
    <property type="match status" value="1"/>
</dbReference>
<protein>
    <submittedName>
        <fullName evidence="5">DEKNAAC105103</fullName>
    </submittedName>
</protein>
<dbReference type="FunCoup" id="A0A448YST3">
    <property type="interactions" value="635"/>
</dbReference>
<dbReference type="GO" id="GO:0000149">
    <property type="term" value="F:SNARE binding"/>
    <property type="evidence" value="ECO:0007669"/>
    <property type="project" value="TreeGrafter"/>
</dbReference>
<dbReference type="STRING" id="13370.A0A448YST3"/>
<keyword evidence="2" id="KW-0175">Coiled coil</keyword>
<evidence type="ECO:0000256" key="3">
    <source>
        <dbReference type="SAM" id="Phobius"/>
    </source>
</evidence>
<dbReference type="InterPro" id="IPR006012">
    <property type="entry name" value="Syntaxin/epimorphin_CS"/>
</dbReference>
<evidence type="ECO:0000313" key="6">
    <source>
        <dbReference type="Proteomes" id="UP000290900"/>
    </source>
</evidence>
<dbReference type="PROSITE" id="PS50192">
    <property type="entry name" value="T_SNARE"/>
    <property type="match status" value="1"/>
</dbReference>
<dbReference type="Pfam" id="PF14523">
    <property type="entry name" value="Syntaxin_2"/>
    <property type="match status" value="1"/>
</dbReference>
<dbReference type="PROSITE" id="PS00914">
    <property type="entry name" value="SYNTAXIN"/>
    <property type="match status" value="1"/>
</dbReference>
<proteinExistence type="inferred from homology"/>
<sequence length="274" mass="32016">MNHDNRFESAIDLEEQPEYRDVPEFDEVNDEISNRLLEIGNTLSNLQRNLDVMEQKVGRGNVDKYQANSIALVNSLLEKFRDLSVYSKRLNGIDSDLLNKSQVFVKGKLNQSLKGLLGDFQESQTRLSEIDKELNRRNMEVIRQEEEATQAEDGYHVSPATRQKVVVEYEPVNAEEIEYQRNLVEERERDIERISTGVNELNEIFQDLSSMVVSQGEIIDNIETNIYSTLHDTRMASKHLTRADRYDRNKRKFCFWLWVIVCVILFFMVLIIFA</sequence>
<gene>
    <name evidence="5" type="ORF">BRENAR_LOCUS4692</name>
</gene>
<dbReference type="AlphaFoldDB" id="A0A448YST3"/>
<dbReference type="Gene3D" id="1.20.5.110">
    <property type="match status" value="1"/>
</dbReference>
<dbReference type="EMBL" id="CAACVR010000067">
    <property type="protein sequence ID" value="VEU23963.1"/>
    <property type="molecule type" value="Genomic_DNA"/>
</dbReference>
<dbReference type="InterPro" id="IPR045242">
    <property type="entry name" value="Syntaxin"/>
</dbReference>
<reference evidence="5 6" key="1">
    <citation type="submission" date="2018-12" db="EMBL/GenBank/DDBJ databases">
        <authorList>
            <person name="Tiukova I."/>
            <person name="Dainat J."/>
        </authorList>
    </citation>
    <scope>NUCLEOTIDE SEQUENCE [LARGE SCALE GENOMIC DNA]</scope>
</reference>
<dbReference type="GO" id="GO:0006896">
    <property type="term" value="P:Golgi to vacuole transport"/>
    <property type="evidence" value="ECO:0007669"/>
    <property type="project" value="TreeGrafter"/>
</dbReference>
<feature type="transmembrane region" description="Helical" evidence="3">
    <location>
        <begin position="253"/>
        <end position="273"/>
    </location>
</feature>
<feature type="coiled-coil region" evidence="2">
    <location>
        <begin position="29"/>
        <end position="56"/>
    </location>
</feature>
<dbReference type="InterPro" id="IPR000727">
    <property type="entry name" value="T_SNARE_dom"/>
</dbReference>
<evidence type="ECO:0000313" key="5">
    <source>
        <dbReference type="EMBL" id="VEU23963.1"/>
    </source>
</evidence>
<keyword evidence="3" id="KW-0472">Membrane</keyword>
<evidence type="ECO:0000259" key="4">
    <source>
        <dbReference type="PROSITE" id="PS50192"/>
    </source>
</evidence>
<dbReference type="InParanoid" id="A0A448YST3"/>
<dbReference type="GO" id="GO:0005484">
    <property type="term" value="F:SNAP receptor activity"/>
    <property type="evidence" value="ECO:0007669"/>
    <property type="project" value="InterPro"/>
</dbReference>
<evidence type="ECO:0000256" key="2">
    <source>
        <dbReference type="SAM" id="Coils"/>
    </source>
</evidence>
<dbReference type="GO" id="GO:0012505">
    <property type="term" value="C:endomembrane system"/>
    <property type="evidence" value="ECO:0007669"/>
    <property type="project" value="TreeGrafter"/>
</dbReference>
<dbReference type="PANTHER" id="PTHR19957:SF38">
    <property type="entry name" value="LD27581P"/>
    <property type="match status" value="1"/>
</dbReference>
<accession>A0A448YST3</accession>
<feature type="domain" description="T-SNARE coiled-coil homology" evidence="4">
    <location>
        <begin position="181"/>
        <end position="243"/>
    </location>
</feature>
<dbReference type="InterPro" id="IPR006011">
    <property type="entry name" value="Syntaxin_N"/>
</dbReference>
<dbReference type="CDD" id="cd15840">
    <property type="entry name" value="SNARE_Qa"/>
    <property type="match status" value="1"/>
</dbReference>
<keyword evidence="3" id="KW-0812">Transmembrane</keyword>
<evidence type="ECO:0000256" key="1">
    <source>
        <dbReference type="ARBA" id="ARBA00009063"/>
    </source>
</evidence>
<dbReference type="SMART" id="SM00397">
    <property type="entry name" value="t_SNARE"/>
    <property type="match status" value="1"/>
</dbReference>
<dbReference type="GO" id="GO:0006886">
    <property type="term" value="P:intracellular protein transport"/>
    <property type="evidence" value="ECO:0007669"/>
    <property type="project" value="InterPro"/>
</dbReference>
<name>A0A448YST3_BRENA</name>
<keyword evidence="3" id="KW-1133">Transmembrane helix</keyword>
<dbReference type="GO" id="GO:0031201">
    <property type="term" value="C:SNARE complex"/>
    <property type="evidence" value="ECO:0007669"/>
    <property type="project" value="TreeGrafter"/>
</dbReference>
<dbReference type="PANTHER" id="PTHR19957">
    <property type="entry name" value="SYNTAXIN"/>
    <property type="match status" value="1"/>
</dbReference>
<dbReference type="Proteomes" id="UP000290900">
    <property type="component" value="Unassembled WGS sequence"/>
</dbReference>
<dbReference type="OrthoDB" id="364348at2759"/>
<dbReference type="GO" id="GO:0006906">
    <property type="term" value="P:vesicle fusion"/>
    <property type="evidence" value="ECO:0007669"/>
    <property type="project" value="TreeGrafter"/>
</dbReference>
<dbReference type="GO" id="GO:0048278">
    <property type="term" value="P:vesicle docking"/>
    <property type="evidence" value="ECO:0007669"/>
    <property type="project" value="TreeGrafter"/>
</dbReference>
<dbReference type="InterPro" id="IPR010989">
    <property type="entry name" value="SNARE"/>
</dbReference>
<comment type="similarity">
    <text evidence="1">Belongs to the syntaxin family.</text>
</comment>
<organism evidence="5 6">
    <name type="scientific">Brettanomyces naardenensis</name>
    <name type="common">Yeast</name>
    <dbReference type="NCBI Taxonomy" id="13370"/>
    <lineage>
        <taxon>Eukaryota</taxon>
        <taxon>Fungi</taxon>
        <taxon>Dikarya</taxon>
        <taxon>Ascomycota</taxon>
        <taxon>Saccharomycotina</taxon>
        <taxon>Pichiomycetes</taxon>
        <taxon>Pichiales</taxon>
        <taxon>Pichiaceae</taxon>
        <taxon>Brettanomyces</taxon>
    </lineage>
</organism>
<keyword evidence="6" id="KW-1185">Reference proteome</keyword>
<dbReference type="Pfam" id="PF05739">
    <property type="entry name" value="SNARE"/>
    <property type="match status" value="1"/>
</dbReference>